<dbReference type="Gene3D" id="3.40.50.620">
    <property type="entry name" value="HUPs"/>
    <property type="match status" value="3"/>
</dbReference>
<evidence type="ECO:0000259" key="2">
    <source>
        <dbReference type="Pfam" id="PF00582"/>
    </source>
</evidence>
<dbReference type="SUPFAM" id="SSF52402">
    <property type="entry name" value="Adenine nucleotide alpha hydrolases-like"/>
    <property type="match status" value="2"/>
</dbReference>
<dbReference type="PANTHER" id="PTHR46268">
    <property type="entry name" value="STRESS RESPONSE PROTEIN NHAX"/>
    <property type="match status" value="1"/>
</dbReference>
<name>A0ABY2BNR2_9ACTN</name>
<gene>
    <name evidence="3" type="ORF">EV644_104581</name>
</gene>
<organism evidence="3 4">
    <name type="scientific">Kribbella orskensis</name>
    <dbReference type="NCBI Taxonomy" id="2512216"/>
    <lineage>
        <taxon>Bacteria</taxon>
        <taxon>Bacillati</taxon>
        <taxon>Actinomycetota</taxon>
        <taxon>Actinomycetes</taxon>
        <taxon>Propionibacteriales</taxon>
        <taxon>Kribbellaceae</taxon>
        <taxon>Kribbella</taxon>
    </lineage>
</organism>
<dbReference type="EMBL" id="SLWM01000004">
    <property type="protein sequence ID" value="TCO26077.1"/>
    <property type="molecule type" value="Genomic_DNA"/>
</dbReference>
<evidence type="ECO:0000313" key="4">
    <source>
        <dbReference type="Proteomes" id="UP000295818"/>
    </source>
</evidence>
<dbReference type="Pfam" id="PF00582">
    <property type="entry name" value="Usp"/>
    <property type="match status" value="2"/>
</dbReference>
<dbReference type="RefSeq" id="WP_132188880.1">
    <property type="nucleotide sequence ID" value="NZ_SLWM01000004.1"/>
</dbReference>
<dbReference type="PANTHER" id="PTHR46268:SF6">
    <property type="entry name" value="UNIVERSAL STRESS PROTEIN UP12"/>
    <property type="match status" value="1"/>
</dbReference>
<comment type="caution">
    <text evidence="3">The sequence shown here is derived from an EMBL/GenBank/DDBJ whole genome shotgun (WGS) entry which is preliminary data.</text>
</comment>
<comment type="similarity">
    <text evidence="1">Belongs to the universal stress protein A family.</text>
</comment>
<dbReference type="Proteomes" id="UP000295818">
    <property type="component" value="Unassembled WGS sequence"/>
</dbReference>
<keyword evidence="4" id="KW-1185">Reference proteome</keyword>
<dbReference type="InterPro" id="IPR006016">
    <property type="entry name" value="UspA"/>
</dbReference>
<evidence type="ECO:0000256" key="1">
    <source>
        <dbReference type="ARBA" id="ARBA00008791"/>
    </source>
</evidence>
<protein>
    <submittedName>
        <fullName evidence="3">Nucleotide-binding universal stress UspA family protein</fullName>
    </submittedName>
</protein>
<sequence>MTNRSVVVAIDGSATAERAISWAAAEAASLGTPLRLVHAFAWPLAAVPRRRGEIDPALVEVADQVISRSREIAQELEPDLDVEAGRIPGFLTPVMIEESRHAQLLVIGSRGLTGALGTMTCSTALDLAAAAYCPIVVIRPDHGRRTGGPVVVGHDGSPASTAALALGTDYAERHHAVRRVVNDCRPAEELLRQSIEAQLIVLGARGCGGFEGQLLGSVSQTVLHQASCPVAVIPPAAINRQLPVGGPQPLGILSAAADFG</sequence>
<feature type="domain" description="UspA" evidence="2">
    <location>
        <begin position="179"/>
        <end position="234"/>
    </location>
</feature>
<reference evidence="3 4" key="1">
    <citation type="journal article" date="2015" name="Stand. Genomic Sci.">
        <title>Genomic Encyclopedia of Bacterial and Archaeal Type Strains, Phase III: the genomes of soil and plant-associated and newly described type strains.</title>
        <authorList>
            <person name="Whitman W.B."/>
            <person name="Woyke T."/>
            <person name="Klenk H.P."/>
            <person name="Zhou Y."/>
            <person name="Lilburn T.G."/>
            <person name="Beck B.J."/>
            <person name="De Vos P."/>
            <person name="Vandamme P."/>
            <person name="Eisen J.A."/>
            <person name="Garrity G."/>
            <person name="Hugenholtz P."/>
            <person name="Kyrpides N.C."/>
        </authorList>
    </citation>
    <scope>NUCLEOTIDE SEQUENCE [LARGE SCALE GENOMIC DNA]</scope>
    <source>
        <strain evidence="3 4">VKM Ac-2538</strain>
    </source>
</reference>
<dbReference type="InterPro" id="IPR014729">
    <property type="entry name" value="Rossmann-like_a/b/a_fold"/>
</dbReference>
<proteinExistence type="inferred from homology"/>
<dbReference type="PRINTS" id="PR01438">
    <property type="entry name" value="UNVRSLSTRESS"/>
</dbReference>
<evidence type="ECO:0000313" key="3">
    <source>
        <dbReference type="EMBL" id="TCO26077.1"/>
    </source>
</evidence>
<accession>A0ABY2BNR2</accession>
<dbReference type="InterPro" id="IPR006015">
    <property type="entry name" value="Universal_stress_UspA"/>
</dbReference>
<feature type="domain" description="UspA" evidence="2">
    <location>
        <begin position="4"/>
        <end position="139"/>
    </location>
</feature>